<dbReference type="Proteomes" id="UP000887579">
    <property type="component" value="Unplaced"/>
</dbReference>
<sequence length="319" mass="35034">MPNDTKYKQYPWRWYVLTVTCLLALTNAAIWISFSAVGAHVNVFYCDESYFEGKQNVTKFPKNVSLNNSKNVTCEVAYWNGQIFQIVGCIGGLIGIFITDKYGILVSTYCASILNFIGIILRTISAIPSLDHFWRLHLLFVGQTFAACAQPFFLVLSPKVAENWFSDNQRAFANAISFAANPAGVVLGTVAPELILHKDFTVKNDSGLLWLNTLLLGFGTTVMMLTFGMRSALPPSPPSASSHIGYASALSAIAGCISSLLAGCYVDKTKKFSQVLKISSVGVALTACLINVFIRHHQGSIWDYLLMGFLLMLLGFFSM</sequence>
<proteinExistence type="predicted"/>
<organism evidence="1 2">
    <name type="scientific">Panagrolaimus sp. ES5</name>
    <dbReference type="NCBI Taxonomy" id="591445"/>
    <lineage>
        <taxon>Eukaryota</taxon>
        <taxon>Metazoa</taxon>
        <taxon>Ecdysozoa</taxon>
        <taxon>Nematoda</taxon>
        <taxon>Chromadorea</taxon>
        <taxon>Rhabditida</taxon>
        <taxon>Tylenchina</taxon>
        <taxon>Panagrolaimomorpha</taxon>
        <taxon>Panagrolaimoidea</taxon>
        <taxon>Panagrolaimidae</taxon>
        <taxon>Panagrolaimus</taxon>
    </lineage>
</organism>
<accession>A0AC34FML6</accession>
<dbReference type="WBParaSite" id="ES5_v2.g18415.t1">
    <property type="protein sequence ID" value="ES5_v2.g18415.t1"/>
    <property type="gene ID" value="ES5_v2.g18415"/>
</dbReference>
<name>A0AC34FML6_9BILA</name>
<evidence type="ECO:0000313" key="1">
    <source>
        <dbReference type="Proteomes" id="UP000887579"/>
    </source>
</evidence>
<evidence type="ECO:0000313" key="2">
    <source>
        <dbReference type="WBParaSite" id="ES5_v2.g18415.t1"/>
    </source>
</evidence>
<protein>
    <submittedName>
        <fullName evidence="2">Uncharacterized protein</fullName>
    </submittedName>
</protein>
<reference evidence="2" key="1">
    <citation type="submission" date="2022-11" db="UniProtKB">
        <authorList>
            <consortium name="WormBaseParasite"/>
        </authorList>
    </citation>
    <scope>IDENTIFICATION</scope>
</reference>